<reference evidence="5" key="1">
    <citation type="journal article" date="2019" name="Int. J. Syst. Evol. Microbiol.">
        <title>The Global Catalogue of Microorganisms (GCM) 10K type strain sequencing project: providing services to taxonomists for standard genome sequencing and annotation.</title>
        <authorList>
            <consortium name="The Broad Institute Genomics Platform"/>
            <consortium name="The Broad Institute Genome Sequencing Center for Infectious Disease"/>
            <person name="Wu L."/>
            <person name="Ma J."/>
        </authorList>
    </citation>
    <scope>NUCLEOTIDE SEQUENCE [LARGE SCALE GENOMIC DNA]</scope>
    <source>
        <strain evidence="5">JCM 31037</strain>
    </source>
</reference>
<name>A0ABW3YD53_9ACTN</name>
<comment type="caution">
    <text evidence="4">The sequence shown here is derived from an EMBL/GenBank/DDBJ whole genome shotgun (WGS) entry which is preliminary data.</text>
</comment>
<dbReference type="Pfam" id="PF03235">
    <property type="entry name" value="GmrSD_N"/>
    <property type="match status" value="1"/>
</dbReference>
<evidence type="ECO:0000259" key="2">
    <source>
        <dbReference type="Pfam" id="PF07510"/>
    </source>
</evidence>
<dbReference type="Pfam" id="PF24698">
    <property type="entry name" value="DUF7662"/>
    <property type="match status" value="1"/>
</dbReference>
<dbReference type="InterPro" id="IPR004919">
    <property type="entry name" value="GmrSD_N"/>
</dbReference>
<keyword evidence="5" id="KW-1185">Reference proteome</keyword>
<dbReference type="InterPro" id="IPR011089">
    <property type="entry name" value="GmrSD_C"/>
</dbReference>
<evidence type="ECO:0000259" key="1">
    <source>
        <dbReference type="Pfam" id="PF03235"/>
    </source>
</evidence>
<protein>
    <submittedName>
        <fullName evidence="4">DUF262 domain-containing protein</fullName>
    </submittedName>
</protein>
<gene>
    <name evidence="4" type="ORF">ACFQ4H_11300</name>
</gene>
<dbReference type="Proteomes" id="UP001597260">
    <property type="component" value="Unassembled WGS sequence"/>
</dbReference>
<proteinExistence type="predicted"/>
<accession>A0ABW3YD53</accession>
<evidence type="ECO:0000313" key="5">
    <source>
        <dbReference type="Proteomes" id="UP001597260"/>
    </source>
</evidence>
<organism evidence="4 5">
    <name type="scientific">Micromonospora sonneratiae</name>
    <dbReference type="NCBI Taxonomy" id="1184706"/>
    <lineage>
        <taxon>Bacteria</taxon>
        <taxon>Bacillati</taxon>
        <taxon>Actinomycetota</taxon>
        <taxon>Actinomycetes</taxon>
        <taxon>Micromonosporales</taxon>
        <taxon>Micromonosporaceae</taxon>
        <taxon>Micromonospora</taxon>
    </lineage>
</organism>
<dbReference type="InterPro" id="IPR056079">
    <property type="entry name" value="DUF7662"/>
</dbReference>
<evidence type="ECO:0000313" key="4">
    <source>
        <dbReference type="EMBL" id="MFD1321673.1"/>
    </source>
</evidence>
<evidence type="ECO:0000259" key="3">
    <source>
        <dbReference type="Pfam" id="PF24698"/>
    </source>
</evidence>
<dbReference type="PANTHER" id="PTHR35149:SF1">
    <property type="entry name" value="DUF5655 DOMAIN-CONTAINING PROTEIN"/>
    <property type="match status" value="1"/>
</dbReference>
<feature type="domain" description="GmrSD restriction endonucleases C-terminal" evidence="2">
    <location>
        <begin position="444"/>
        <end position="598"/>
    </location>
</feature>
<dbReference type="Pfam" id="PF07510">
    <property type="entry name" value="GmrSD_C"/>
    <property type="match status" value="1"/>
</dbReference>
<dbReference type="PANTHER" id="PTHR35149">
    <property type="entry name" value="SLL5132 PROTEIN"/>
    <property type="match status" value="1"/>
</dbReference>
<feature type="domain" description="DUF7662" evidence="3">
    <location>
        <begin position="640"/>
        <end position="710"/>
    </location>
</feature>
<sequence length="715" mass="80450">MQAQTLTPAKIFGLDVRHVIPLFQRPYVWTEEDQWAPLWDDISRVAEQLLEAPVGYGTPKVVPHFLGAIVLEQPLIQSGYILVRNVIDGQQRLTTLQLLLDAAQWVTEQRGTTMDAQALRALVCNKPEIAAQPYEVFKVWPTDRDQEAFQAAMDNALTVPPALADAAVARAHAFFVTAIEDWAEVTGDPDKAAARLTALTQTLRDHLKIVVIDLEPGDNAQVIFETLNHRGVPLLAADLIKNFVFQVAEAQKLDVVDLYRRQWRKLDTDYWRQKLSRGRQYVPRIDIFVNYWLIERLRTEVPADRIFVAFREHLMDERPDIETLLAELSRDADNYASLDAWPADTVVGRFHYRVIQAMDSAVVTPILLWLLRWPAAQLPPAQRDKALDALESWLVRRAICRLTSKDINRLMLDLLRELHSSGPALAGDVTERFLAGQKADSRFWPSDNQVIDALQGMPIYKSLLRARLRMLLEAIEDRRRTDKSEHSACPRNLTVEHVMPQAWREHWPDVVGVTEAERDLLIHTLGNLTLANKKLNPALSNRPWTDEEAQARGLGDTGKRSELLKHTTLKINADLVVGAPEVWNDDLIRARTHELAQVVVDIWPAPSSIAAVQVSLAAAEKDALPVAAKPSGPEDTGGKYRPLTDWLRAQTADSLPMTFEDVEDILGLPLPPSARNHPPYWYSTNNSLGRAIAAGGFKPTGVNLTAEHVVLIRKQ</sequence>
<dbReference type="RefSeq" id="WP_377569886.1">
    <property type="nucleotide sequence ID" value="NZ_JBHTMP010000013.1"/>
</dbReference>
<dbReference type="EMBL" id="JBHTMP010000013">
    <property type="protein sequence ID" value="MFD1321673.1"/>
    <property type="molecule type" value="Genomic_DNA"/>
</dbReference>
<feature type="domain" description="GmrSD restriction endonucleases N-terminal" evidence="1">
    <location>
        <begin position="18"/>
        <end position="245"/>
    </location>
</feature>